<dbReference type="Pfam" id="PF02878">
    <property type="entry name" value="PGM_PMM_I"/>
    <property type="match status" value="1"/>
</dbReference>
<evidence type="ECO:0000256" key="4">
    <source>
        <dbReference type="ARBA" id="ARBA00022723"/>
    </source>
</evidence>
<dbReference type="Proteomes" id="UP000250086">
    <property type="component" value="Unassembled WGS sequence"/>
</dbReference>
<dbReference type="PROSITE" id="PS00710">
    <property type="entry name" value="PGM_PMM"/>
    <property type="match status" value="1"/>
</dbReference>
<keyword evidence="13" id="KW-1185">Reference proteome</keyword>
<keyword evidence="5 7" id="KW-0460">Magnesium</keyword>
<keyword evidence="3" id="KW-0597">Phosphoprotein</keyword>
<evidence type="ECO:0000256" key="1">
    <source>
        <dbReference type="ARBA" id="ARBA00001946"/>
    </source>
</evidence>
<dbReference type="InterPro" id="IPR016055">
    <property type="entry name" value="A-D-PHexomutase_a/b/a-I/II/III"/>
</dbReference>
<dbReference type="SUPFAM" id="SSF53738">
    <property type="entry name" value="Phosphoglucomutase, first 3 domains"/>
    <property type="match status" value="3"/>
</dbReference>
<evidence type="ECO:0000259" key="10">
    <source>
        <dbReference type="Pfam" id="PF02879"/>
    </source>
</evidence>
<comment type="cofactor">
    <cofactor evidence="1">
        <name>Mg(2+)</name>
        <dbReference type="ChEBI" id="CHEBI:18420"/>
    </cofactor>
</comment>
<evidence type="ECO:0000256" key="7">
    <source>
        <dbReference type="RuleBase" id="RU004326"/>
    </source>
</evidence>
<proteinExistence type="inferred from homology"/>
<dbReference type="GO" id="GO:0004614">
    <property type="term" value="F:phosphoglucomutase activity"/>
    <property type="evidence" value="ECO:0007669"/>
    <property type="project" value="UniProtKB-EC"/>
</dbReference>
<evidence type="ECO:0000313" key="12">
    <source>
        <dbReference type="EMBL" id="SPT70990.1"/>
    </source>
</evidence>
<dbReference type="AlphaFoldDB" id="A0A2X0VTF7"/>
<evidence type="ECO:0000259" key="8">
    <source>
        <dbReference type="Pfam" id="PF00408"/>
    </source>
</evidence>
<dbReference type="GO" id="GO:0006166">
    <property type="term" value="P:purine ribonucleoside salvage"/>
    <property type="evidence" value="ECO:0007669"/>
    <property type="project" value="TreeGrafter"/>
</dbReference>
<name>A0A2X0VTF7_9GAMM</name>
<accession>A0A2X0VTF7</accession>
<dbReference type="InterPro" id="IPR005844">
    <property type="entry name" value="A-D-PHexomutase_a/b/a-I"/>
</dbReference>
<feature type="domain" description="Alpha-D-phosphohexomutase alpha/beta/alpha" evidence="11">
    <location>
        <begin position="320"/>
        <end position="434"/>
    </location>
</feature>
<dbReference type="GO" id="GO:0008973">
    <property type="term" value="F:phosphopentomutase activity"/>
    <property type="evidence" value="ECO:0007669"/>
    <property type="project" value="TreeGrafter"/>
</dbReference>
<feature type="domain" description="Alpha-D-phosphohexomutase alpha/beta/alpha" evidence="9">
    <location>
        <begin position="41"/>
        <end position="180"/>
    </location>
</feature>
<dbReference type="RefSeq" id="WP_113745002.1">
    <property type="nucleotide sequence ID" value="NZ_UAPU01000005.1"/>
</dbReference>
<protein>
    <submittedName>
        <fullName evidence="12">Phosphoglucomutase</fullName>
        <ecNumber evidence="12">5.4.2.2</ecNumber>
    </submittedName>
</protein>
<dbReference type="Pfam" id="PF02880">
    <property type="entry name" value="PGM_PMM_III"/>
    <property type="match status" value="1"/>
</dbReference>
<organism evidence="12 13">
    <name type="scientific">Anaerobiospirillum thomasii</name>
    <dbReference type="NCBI Taxonomy" id="179995"/>
    <lineage>
        <taxon>Bacteria</taxon>
        <taxon>Pseudomonadati</taxon>
        <taxon>Pseudomonadota</taxon>
        <taxon>Gammaproteobacteria</taxon>
        <taxon>Aeromonadales</taxon>
        <taxon>Succinivibrionaceae</taxon>
        <taxon>Anaerobiospirillum</taxon>
    </lineage>
</organism>
<dbReference type="OrthoDB" id="9806956at2"/>
<dbReference type="InterPro" id="IPR005845">
    <property type="entry name" value="A-D-PHexomutase_a/b/a-II"/>
</dbReference>
<gene>
    <name evidence="12" type="primary">pgm_3</name>
    <name evidence="12" type="ORF">NCTC13093_02419</name>
</gene>
<reference evidence="12 13" key="1">
    <citation type="submission" date="2018-06" db="EMBL/GenBank/DDBJ databases">
        <authorList>
            <consortium name="Pathogen Informatics"/>
            <person name="Doyle S."/>
        </authorList>
    </citation>
    <scope>NUCLEOTIDE SEQUENCE [LARGE SCALE GENOMIC DNA]</scope>
    <source>
        <strain evidence="12 13">NCTC13093</strain>
    </source>
</reference>
<dbReference type="SUPFAM" id="SSF55957">
    <property type="entry name" value="Phosphoglucomutase, C-terminal domain"/>
    <property type="match status" value="1"/>
</dbReference>
<dbReference type="Pfam" id="PF02879">
    <property type="entry name" value="PGM_PMM_II"/>
    <property type="match status" value="1"/>
</dbReference>
<evidence type="ECO:0000313" key="13">
    <source>
        <dbReference type="Proteomes" id="UP000250086"/>
    </source>
</evidence>
<dbReference type="Gene3D" id="3.30.310.50">
    <property type="entry name" value="Alpha-D-phosphohexomutase, C-terminal domain"/>
    <property type="match status" value="1"/>
</dbReference>
<evidence type="ECO:0000256" key="6">
    <source>
        <dbReference type="ARBA" id="ARBA00023235"/>
    </source>
</evidence>
<dbReference type="InterPro" id="IPR005846">
    <property type="entry name" value="A-D-PHexomutase_a/b/a-III"/>
</dbReference>
<feature type="domain" description="Alpha-D-phosphohexomutase alpha/beta/alpha" evidence="10">
    <location>
        <begin position="210"/>
        <end position="317"/>
    </location>
</feature>
<keyword evidence="6 12" id="KW-0413">Isomerase</keyword>
<evidence type="ECO:0000259" key="11">
    <source>
        <dbReference type="Pfam" id="PF02880"/>
    </source>
</evidence>
<dbReference type="PANTHER" id="PTHR45745">
    <property type="entry name" value="PHOSPHOMANNOMUTASE 45A"/>
    <property type="match status" value="1"/>
</dbReference>
<dbReference type="InterPro" id="IPR036900">
    <property type="entry name" value="A-D-PHexomutase_C_sf"/>
</dbReference>
<feature type="domain" description="Alpha-D-phosphohexomutase C-terminal" evidence="8">
    <location>
        <begin position="485"/>
        <end position="534"/>
    </location>
</feature>
<dbReference type="EMBL" id="UAPV01000001">
    <property type="protein sequence ID" value="SPT70990.1"/>
    <property type="molecule type" value="Genomic_DNA"/>
</dbReference>
<dbReference type="InterPro" id="IPR005843">
    <property type="entry name" value="A-D-PHexomutase_C"/>
</dbReference>
<evidence type="ECO:0000256" key="5">
    <source>
        <dbReference type="ARBA" id="ARBA00022842"/>
    </source>
</evidence>
<evidence type="ECO:0000256" key="3">
    <source>
        <dbReference type="ARBA" id="ARBA00022553"/>
    </source>
</evidence>
<dbReference type="InterPro" id="IPR016066">
    <property type="entry name" value="A-D-PHexomutase_CS"/>
</dbReference>
<dbReference type="GO" id="GO:0005975">
    <property type="term" value="P:carbohydrate metabolic process"/>
    <property type="evidence" value="ECO:0007669"/>
    <property type="project" value="InterPro"/>
</dbReference>
<dbReference type="EC" id="5.4.2.2" evidence="12"/>
<keyword evidence="4 7" id="KW-0479">Metal-binding</keyword>
<dbReference type="Pfam" id="PF00408">
    <property type="entry name" value="PGM_PMM_IV"/>
    <property type="match status" value="1"/>
</dbReference>
<dbReference type="Gene3D" id="3.40.120.10">
    <property type="entry name" value="Alpha-D-Glucose-1,6-Bisphosphate, subunit A, domain 3"/>
    <property type="match status" value="3"/>
</dbReference>
<evidence type="ECO:0000259" key="9">
    <source>
        <dbReference type="Pfam" id="PF02878"/>
    </source>
</evidence>
<sequence>MTVDSKAGIEACNFNLVNIADVVSLYYENKIERSNDKYAIAFGTSGHRGSSRDGTYTRAHIEALTQAIVILRDKWGHTGPVFLGHDTHALSECAYKTALEVLCANRVDTVVACNFEVTPTPVISRQIVKHNLNSDRLSDGIIITPSHNPPEDGGFKYNPPHGGPASTYYTRQIETLANEILKDGNKAVVSLPWNEAVKSEYVHFKNMQHDYVEDLALTINMQEIAASNIALAVNPQGGSSLAYWQEIEDFYGIRLNIVNKRIDSSFSFMPYDYDGKIRMDCMSPYTMKPLTSMTDSFDFAIANDPDADRHGVVTKKGLVNSNHYLCCMMHYLLQSRKKWPQGRAVGKTIGASLMMDSIIKSSNFNVYETPIGFKWFSQGLFATDLVFGCEESAGASFLDFNGVPFVTDKDGFTAGLIGAELMAASSMSIDEYYAYLQSCFGEFFYGRDDVPITKEQKEAFKSLNESSISKDTLAGSKITKVLVKAPGNNEDIGGIKVVCEDGFFSARPSGTENLYKIYYESSKSSSHAKELHDDAVYIVNKATGL</sequence>
<dbReference type="GO" id="GO:0000287">
    <property type="term" value="F:magnesium ion binding"/>
    <property type="evidence" value="ECO:0007669"/>
    <property type="project" value="InterPro"/>
</dbReference>
<evidence type="ECO:0000256" key="2">
    <source>
        <dbReference type="ARBA" id="ARBA00010231"/>
    </source>
</evidence>
<comment type="similarity">
    <text evidence="2 7">Belongs to the phosphohexose mutase family.</text>
</comment>
<dbReference type="PANTHER" id="PTHR45745:SF1">
    <property type="entry name" value="PHOSPHOGLUCOMUTASE 2B-RELATED"/>
    <property type="match status" value="1"/>
</dbReference>